<gene>
    <name evidence="2" type="ORF">FE257_008211</name>
</gene>
<evidence type="ECO:0000313" key="3">
    <source>
        <dbReference type="Proteomes" id="UP001194746"/>
    </source>
</evidence>
<dbReference type="InterPro" id="IPR052895">
    <property type="entry name" value="HetReg/Transcr_Mod"/>
</dbReference>
<dbReference type="InterPro" id="IPR010730">
    <property type="entry name" value="HET"/>
</dbReference>
<dbReference type="Proteomes" id="UP001194746">
    <property type="component" value="Unassembled WGS sequence"/>
</dbReference>
<dbReference type="AlphaFoldDB" id="A0AAD4CNK1"/>
<dbReference type="Pfam" id="PF06985">
    <property type="entry name" value="HET"/>
    <property type="match status" value="1"/>
</dbReference>
<proteinExistence type="predicted"/>
<comment type="caution">
    <text evidence="2">The sequence shown here is derived from an EMBL/GenBank/DDBJ whole genome shotgun (WGS) entry which is preliminary data.</text>
</comment>
<reference evidence="2" key="1">
    <citation type="journal article" date="2019" name="Beilstein J. Org. Chem.">
        <title>Nanangenines: drimane sesquiterpenoids as the dominant metabolite cohort of a novel Australian fungus, Aspergillus nanangensis.</title>
        <authorList>
            <person name="Lacey H.J."/>
            <person name="Gilchrist C.L.M."/>
            <person name="Crombie A."/>
            <person name="Kalaitzis J.A."/>
            <person name="Vuong D."/>
            <person name="Rutledge P.J."/>
            <person name="Turner P."/>
            <person name="Pitt J.I."/>
            <person name="Lacey E."/>
            <person name="Chooi Y.H."/>
            <person name="Piggott A.M."/>
        </authorList>
    </citation>
    <scope>NUCLEOTIDE SEQUENCE</scope>
    <source>
        <strain evidence="2">MST-FP2251</strain>
    </source>
</reference>
<evidence type="ECO:0000313" key="2">
    <source>
        <dbReference type="EMBL" id="KAF9888842.1"/>
    </source>
</evidence>
<dbReference type="PANTHER" id="PTHR24148">
    <property type="entry name" value="ANKYRIN REPEAT DOMAIN-CONTAINING PROTEIN 39 HOMOLOG-RELATED"/>
    <property type="match status" value="1"/>
</dbReference>
<feature type="domain" description="Heterokaryon incompatibility" evidence="1">
    <location>
        <begin position="58"/>
        <end position="138"/>
    </location>
</feature>
<name>A0AAD4CNK1_ASPNN</name>
<dbReference type="PANTHER" id="PTHR24148:SF64">
    <property type="entry name" value="HETEROKARYON INCOMPATIBILITY DOMAIN-CONTAINING PROTEIN"/>
    <property type="match status" value="1"/>
</dbReference>
<sequence length="443" mass="51044">MDQIYEPLPRGGNYIRLLEIGEYDLDVPAGKFRIICLDDPLPNYTAISYSWEGPANEDLEEKSDQVCLLGKIYSLADHVLIWLGPSTRRTRKAFDFMESKKSLVWPTGWDAAQDMSSLKYLFSLFQRRWFRRVWVIQEVMLNEKVMMACGSDLTDLDSFWPCVYAIWKFFEGMSDDDEDDPGFRGFWWITRLLNLRHDFQASNPVRYETLLELACQSEATNPLDMVYAFQGIGSIADGDRPFPVPNYTASVADVYTETAEALLCHGTSLDLLALAGITRQKGSDLPTWVPDHRLNSYAQPFVMCDGADWNAGGAWEIAPRYLRPDQLRLQIRVLDIVQTTCSMFNPNDASYQRRTIRKILGLRPHRIPPEQWRTTIYRSLTFGLDVDDEPPQPEFFRDFEEYFEWLLSIDPSLILPGVGSPGVVKRIKRGLVVWGKMPNYPRE</sequence>
<keyword evidence="3" id="KW-1185">Reference proteome</keyword>
<protein>
    <recommendedName>
        <fullName evidence="1">Heterokaryon incompatibility domain-containing protein</fullName>
    </recommendedName>
</protein>
<dbReference type="EMBL" id="VCAU01000042">
    <property type="protein sequence ID" value="KAF9888842.1"/>
    <property type="molecule type" value="Genomic_DNA"/>
</dbReference>
<reference evidence="2" key="2">
    <citation type="submission" date="2020-02" db="EMBL/GenBank/DDBJ databases">
        <authorList>
            <person name="Gilchrist C.L.M."/>
            <person name="Chooi Y.-H."/>
        </authorList>
    </citation>
    <scope>NUCLEOTIDE SEQUENCE</scope>
    <source>
        <strain evidence="2">MST-FP2251</strain>
    </source>
</reference>
<organism evidence="2 3">
    <name type="scientific">Aspergillus nanangensis</name>
    <dbReference type="NCBI Taxonomy" id="2582783"/>
    <lineage>
        <taxon>Eukaryota</taxon>
        <taxon>Fungi</taxon>
        <taxon>Dikarya</taxon>
        <taxon>Ascomycota</taxon>
        <taxon>Pezizomycotina</taxon>
        <taxon>Eurotiomycetes</taxon>
        <taxon>Eurotiomycetidae</taxon>
        <taxon>Eurotiales</taxon>
        <taxon>Aspergillaceae</taxon>
        <taxon>Aspergillus</taxon>
        <taxon>Aspergillus subgen. Circumdati</taxon>
    </lineage>
</organism>
<evidence type="ECO:0000259" key="1">
    <source>
        <dbReference type="Pfam" id="PF06985"/>
    </source>
</evidence>
<accession>A0AAD4CNK1</accession>